<evidence type="ECO:0000313" key="1">
    <source>
        <dbReference type="EMBL" id="MBK8523821.1"/>
    </source>
</evidence>
<proteinExistence type="predicted"/>
<name>A0A9D7K3Q1_9PROT</name>
<accession>A0A9D7K3Q1</accession>
<evidence type="ECO:0008006" key="3">
    <source>
        <dbReference type="Google" id="ProtNLM"/>
    </source>
</evidence>
<gene>
    <name evidence="1" type="ORF">IPL58_06690</name>
</gene>
<protein>
    <recommendedName>
        <fullName evidence="3">HEPN domain-containing protein</fullName>
    </recommendedName>
</protein>
<dbReference type="AlphaFoldDB" id="A0A9D7K3Q1"/>
<comment type="caution">
    <text evidence="1">The sequence shown here is derived from an EMBL/GenBank/DDBJ whole genome shotgun (WGS) entry which is preliminary data.</text>
</comment>
<organism evidence="1 2">
    <name type="scientific">Candidatus Proximibacter danicus</name>
    <dbReference type="NCBI Taxonomy" id="2954365"/>
    <lineage>
        <taxon>Bacteria</taxon>
        <taxon>Pseudomonadati</taxon>
        <taxon>Pseudomonadota</taxon>
        <taxon>Betaproteobacteria</taxon>
        <taxon>Candidatus Proximibacter</taxon>
    </lineage>
</organism>
<dbReference type="EMBL" id="JADJUC010000005">
    <property type="protein sequence ID" value="MBK8523821.1"/>
    <property type="molecule type" value="Genomic_DNA"/>
</dbReference>
<evidence type="ECO:0000313" key="2">
    <source>
        <dbReference type="Proteomes" id="UP000886689"/>
    </source>
</evidence>
<reference evidence="1" key="1">
    <citation type="submission" date="2020-10" db="EMBL/GenBank/DDBJ databases">
        <title>Connecting structure to function with the recovery of over 1000 high-quality activated sludge metagenome-assembled genomes encoding full-length rRNA genes using long-read sequencing.</title>
        <authorList>
            <person name="Singleton C.M."/>
            <person name="Petriglieri F."/>
            <person name="Kristensen J.M."/>
            <person name="Kirkegaard R.H."/>
            <person name="Michaelsen T.Y."/>
            <person name="Andersen M.H."/>
            <person name="Karst S.M."/>
            <person name="Dueholm M.S."/>
            <person name="Nielsen P.H."/>
            <person name="Albertsen M."/>
        </authorList>
    </citation>
    <scope>NUCLEOTIDE SEQUENCE</scope>
    <source>
        <strain evidence="1">Hirt_18-Q3-R61-65_BATAC.395</strain>
    </source>
</reference>
<dbReference type="Proteomes" id="UP000886689">
    <property type="component" value="Unassembled WGS sequence"/>
</dbReference>
<sequence>MARISTARTVDTDFWEGRLKQARAFQQAGENLVALANPGDNLSPAISNIVLAAIAYADAITAKHRQLVNTQDHGAAPRLLRDTLGNTLPGSQESRLRKLLSLKDSAQYGARPATLSQAQQQLADLQEFALWAEQQL</sequence>